<reference evidence="1" key="2">
    <citation type="submission" date="2023-05" db="EMBL/GenBank/DDBJ databases">
        <authorList>
            <person name="Fouks B."/>
        </authorList>
    </citation>
    <scope>NUCLEOTIDE SEQUENCE</scope>
    <source>
        <strain evidence="1">Stay&amp;Tobe</strain>
        <tissue evidence="1">Testes</tissue>
    </source>
</reference>
<sequence>DVSENNAIILPSFTISPSYFTLTKGGVIDINIKFLPTIFGLHTEKLYVMCDNCNFQELDLIGDGFYYEDYFLTVE</sequence>
<protein>
    <submittedName>
        <fullName evidence="1">Uncharacterized protein</fullName>
    </submittedName>
</protein>
<feature type="non-terminal residue" evidence="1">
    <location>
        <position position="75"/>
    </location>
</feature>
<dbReference type="PANTHER" id="PTHR46348">
    <property type="entry name" value="DELETED IN LUNG AND ESOPHAGEAL CANCER PROTEIN 1"/>
    <property type="match status" value="1"/>
</dbReference>
<dbReference type="PANTHER" id="PTHR46348:SF1">
    <property type="entry name" value="DELETED IN LUNG AND ESOPHAGEAL CANCER PROTEIN 1"/>
    <property type="match status" value="1"/>
</dbReference>
<feature type="non-terminal residue" evidence="1">
    <location>
        <position position="1"/>
    </location>
</feature>
<organism evidence="1 2">
    <name type="scientific">Diploptera punctata</name>
    <name type="common">Pacific beetle cockroach</name>
    <dbReference type="NCBI Taxonomy" id="6984"/>
    <lineage>
        <taxon>Eukaryota</taxon>
        <taxon>Metazoa</taxon>
        <taxon>Ecdysozoa</taxon>
        <taxon>Arthropoda</taxon>
        <taxon>Hexapoda</taxon>
        <taxon>Insecta</taxon>
        <taxon>Pterygota</taxon>
        <taxon>Neoptera</taxon>
        <taxon>Polyneoptera</taxon>
        <taxon>Dictyoptera</taxon>
        <taxon>Blattodea</taxon>
        <taxon>Blaberoidea</taxon>
        <taxon>Blaberidae</taxon>
        <taxon>Diplopterinae</taxon>
        <taxon>Diploptera</taxon>
    </lineage>
</organism>
<keyword evidence="2" id="KW-1185">Reference proteome</keyword>
<proteinExistence type="predicted"/>
<gene>
    <name evidence="1" type="ORF">L9F63_005616</name>
</gene>
<dbReference type="GO" id="GO:0005929">
    <property type="term" value="C:cilium"/>
    <property type="evidence" value="ECO:0007669"/>
    <property type="project" value="TreeGrafter"/>
</dbReference>
<evidence type="ECO:0000313" key="1">
    <source>
        <dbReference type="EMBL" id="KAJ9577797.1"/>
    </source>
</evidence>
<accession>A0AAD8E5Y7</accession>
<dbReference type="AlphaFoldDB" id="A0AAD8E5Y7"/>
<dbReference type="Proteomes" id="UP001233999">
    <property type="component" value="Unassembled WGS sequence"/>
</dbReference>
<reference evidence="1" key="1">
    <citation type="journal article" date="2023" name="IScience">
        <title>Live-bearing cockroach genome reveals convergent evolutionary mechanisms linked to viviparity in insects and beyond.</title>
        <authorList>
            <person name="Fouks B."/>
            <person name="Harrison M.C."/>
            <person name="Mikhailova A.A."/>
            <person name="Marchal E."/>
            <person name="English S."/>
            <person name="Carruthers M."/>
            <person name="Jennings E.C."/>
            <person name="Chiamaka E.L."/>
            <person name="Frigard R.A."/>
            <person name="Pippel M."/>
            <person name="Attardo G.M."/>
            <person name="Benoit J.B."/>
            <person name="Bornberg-Bauer E."/>
            <person name="Tobe S.S."/>
        </authorList>
    </citation>
    <scope>NUCLEOTIDE SEQUENCE</scope>
    <source>
        <strain evidence="1">Stay&amp;Tobe</strain>
    </source>
</reference>
<name>A0AAD8E5Y7_DIPPU</name>
<dbReference type="EMBL" id="JASPKZ010009345">
    <property type="protein sequence ID" value="KAJ9577797.1"/>
    <property type="molecule type" value="Genomic_DNA"/>
</dbReference>
<dbReference type="GO" id="GO:0008285">
    <property type="term" value="P:negative regulation of cell population proliferation"/>
    <property type="evidence" value="ECO:0007669"/>
    <property type="project" value="InterPro"/>
</dbReference>
<dbReference type="GO" id="GO:0015631">
    <property type="term" value="F:tubulin binding"/>
    <property type="evidence" value="ECO:0007669"/>
    <property type="project" value="TreeGrafter"/>
</dbReference>
<dbReference type="Gene3D" id="2.60.40.10">
    <property type="entry name" value="Immunoglobulins"/>
    <property type="match status" value="1"/>
</dbReference>
<dbReference type="InterPro" id="IPR033304">
    <property type="entry name" value="DLEC1"/>
</dbReference>
<dbReference type="GO" id="GO:0005737">
    <property type="term" value="C:cytoplasm"/>
    <property type="evidence" value="ECO:0007669"/>
    <property type="project" value="TreeGrafter"/>
</dbReference>
<comment type="caution">
    <text evidence="1">The sequence shown here is derived from an EMBL/GenBank/DDBJ whole genome shotgun (WGS) entry which is preliminary data.</text>
</comment>
<evidence type="ECO:0000313" key="2">
    <source>
        <dbReference type="Proteomes" id="UP001233999"/>
    </source>
</evidence>
<dbReference type="InterPro" id="IPR013783">
    <property type="entry name" value="Ig-like_fold"/>
</dbReference>